<proteinExistence type="predicted"/>
<keyword evidence="2" id="KW-1185">Reference proteome</keyword>
<reference evidence="1" key="1">
    <citation type="submission" date="2021-03" db="EMBL/GenBank/DDBJ databases">
        <authorList>
            <person name="Bekaert M."/>
        </authorList>
    </citation>
    <scope>NUCLEOTIDE SEQUENCE</scope>
</reference>
<sequence>MILPPGPIEIVVSGAGNDYIDLRKIRLYVKMQILKSDGTKLVDNEKTGIINFPLQSMFSHIDIYMNNKLLSINSNNHPWKAYFKTTLSSGNDEQNSQLQSQLFMKDDDPMDSVSLNSGIVNRMQFTQDSRVFELEGNLLEDALQLDKYLISGVDIYMKLFRSNGPFLLMSEEISPSYKVKIVDVFYTTARVKLDPGVIMNHRNEIQKSPAHDMITRM</sequence>
<dbReference type="OrthoDB" id="6280663at2759"/>
<evidence type="ECO:0000313" key="1">
    <source>
        <dbReference type="EMBL" id="CAG2200961.1"/>
    </source>
</evidence>
<comment type="caution">
    <text evidence="1">The sequence shown here is derived from an EMBL/GenBank/DDBJ whole genome shotgun (WGS) entry which is preliminary data.</text>
</comment>
<name>A0A8S3QV69_MYTED</name>
<accession>A0A8S3QV69</accession>
<evidence type="ECO:0000313" key="2">
    <source>
        <dbReference type="Proteomes" id="UP000683360"/>
    </source>
</evidence>
<organism evidence="1 2">
    <name type="scientific">Mytilus edulis</name>
    <name type="common">Blue mussel</name>
    <dbReference type="NCBI Taxonomy" id="6550"/>
    <lineage>
        <taxon>Eukaryota</taxon>
        <taxon>Metazoa</taxon>
        <taxon>Spiralia</taxon>
        <taxon>Lophotrochozoa</taxon>
        <taxon>Mollusca</taxon>
        <taxon>Bivalvia</taxon>
        <taxon>Autobranchia</taxon>
        <taxon>Pteriomorphia</taxon>
        <taxon>Mytilida</taxon>
        <taxon>Mytiloidea</taxon>
        <taxon>Mytilidae</taxon>
        <taxon>Mytilinae</taxon>
        <taxon>Mytilus</taxon>
    </lineage>
</organism>
<dbReference type="AlphaFoldDB" id="A0A8S3QV69"/>
<gene>
    <name evidence="1" type="ORF">MEDL_15598</name>
</gene>
<protein>
    <submittedName>
        <fullName evidence="1">Uncharacterized protein</fullName>
    </submittedName>
</protein>
<dbReference type="EMBL" id="CAJPWZ010000806">
    <property type="protein sequence ID" value="CAG2200961.1"/>
    <property type="molecule type" value="Genomic_DNA"/>
</dbReference>
<dbReference type="Proteomes" id="UP000683360">
    <property type="component" value="Unassembled WGS sequence"/>
</dbReference>